<keyword evidence="2" id="KW-1185">Reference proteome</keyword>
<organism evidence="1 2">
    <name type="scientific">Terrihabitans rhizophilus</name>
    <dbReference type="NCBI Taxonomy" id="3092662"/>
    <lineage>
        <taxon>Bacteria</taxon>
        <taxon>Pseudomonadati</taxon>
        <taxon>Pseudomonadota</taxon>
        <taxon>Alphaproteobacteria</taxon>
        <taxon>Hyphomicrobiales</taxon>
        <taxon>Terrihabitans</taxon>
    </lineage>
</organism>
<dbReference type="Proteomes" id="UP001274321">
    <property type="component" value="Unassembled WGS sequence"/>
</dbReference>
<gene>
    <name evidence="1" type="ORF">SCD90_07325</name>
</gene>
<dbReference type="RefSeq" id="WP_319843993.1">
    <property type="nucleotide sequence ID" value="NZ_JAXAFJ010000003.1"/>
</dbReference>
<evidence type="ECO:0000313" key="2">
    <source>
        <dbReference type="Proteomes" id="UP001274321"/>
    </source>
</evidence>
<dbReference type="EMBL" id="JAXAFJ010000003">
    <property type="protein sequence ID" value="MDX6805870.1"/>
    <property type="molecule type" value="Genomic_DNA"/>
</dbReference>
<proteinExistence type="predicted"/>
<name>A0ABU4RQC1_9HYPH</name>
<protein>
    <recommendedName>
        <fullName evidence="3">Transposase</fullName>
    </recommendedName>
</protein>
<evidence type="ECO:0000313" key="1">
    <source>
        <dbReference type="EMBL" id="MDX6805870.1"/>
    </source>
</evidence>
<evidence type="ECO:0008006" key="3">
    <source>
        <dbReference type="Google" id="ProtNLM"/>
    </source>
</evidence>
<comment type="caution">
    <text evidence="1">The sequence shown here is derived from an EMBL/GenBank/DDBJ whole genome shotgun (WGS) entry which is preliminary data.</text>
</comment>
<reference evidence="1 2" key="1">
    <citation type="submission" date="2023-11" db="EMBL/GenBank/DDBJ databases">
        <authorList>
            <person name="Bao R."/>
        </authorList>
    </citation>
    <scope>NUCLEOTIDE SEQUENCE [LARGE SCALE GENOMIC DNA]</scope>
    <source>
        <strain evidence="1 2">PJ23</strain>
    </source>
</reference>
<accession>A0ABU4RQC1</accession>
<sequence>MTNEPDFLRGQPAAGFHRQLLRAREAMIVFFCTEDWHDVEVLLPKRLTDGTSACGLLKRRRLNGAWDYRRMTATEEHVYRVERDR</sequence>